<evidence type="ECO:0000256" key="4">
    <source>
        <dbReference type="SAM" id="Phobius"/>
    </source>
</evidence>
<sequence>MIVSQSFTNHFIRRIWLQERSWGASQRFHRYCFSKSDHSSFEMHMKTGKSTQDVEMGSPHSSIVEESDGSLCFSDAEDEPWRSSSGSNYYERRSSSASSHHLSGALEFCRNSCISNSSMEVDLECVISEVEQNVQKHERDCRICHLNLEIYSHESGIPIVLGCSCKDDLAAAHKQCAETWFRIKGNKTCEICGSTAKNVPGNSEAVSVEHPNERSSSTALAVLPQAETSRPFWHGHNFLKFLLACMVFAFVISWFFHFNLPG</sequence>
<evidence type="ECO:0000256" key="1">
    <source>
        <dbReference type="ARBA" id="ARBA00022723"/>
    </source>
</evidence>
<keyword evidence="3" id="KW-0862">Zinc</keyword>
<evidence type="ECO:0000313" key="6">
    <source>
        <dbReference type="EMBL" id="KAH0454745.1"/>
    </source>
</evidence>
<dbReference type="Pfam" id="PF12906">
    <property type="entry name" value="RINGv"/>
    <property type="match status" value="1"/>
</dbReference>
<protein>
    <recommendedName>
        <fullName evidence="5">RING-CH-type domain-containing protein</fullName>
    </recommendedName>
</protein>
<dbReference type="SMART" id="SM00744">
    <property type="entry name" value="RINGv"/>
    <property type="match status" value="1"/>
</dbReference>
<feature type="transmembrane region" description="Helical" evidence="4">
    <location>
        <begin position="238"/>
        <end position="256"/>
    </location>
</feature>
<dbReference type="Proteomes" id="UP000775213">
    <property type="component" value="Unassembled WGS sequence"/>
</dbReference>
<dbReference type="Gene3D" id="3.30.40.10">
    <property type="entry name" value="Zinc/RING finger domain, C3HC4 (zinc finger)"/>
    <property type="match status" value="1"/>
</dbReference>
<keyword evidence="4" id="KW-1133">Transmembrane helix</keyword>
<keyword evidence="2" id="KW-0863">Zinc-finger</keyword>
<dbReference type="GO" id="GO:0008270">
    <property type="term" value="F:zinc ion binding"/>
    <property type="evidence" value="ECO:0007669"/>
    <property type="project" value="UniProtKB-KW"/>
</dbReference>
<evidence type="ECO:0000313" key="7">
    <source>
        <dbReference type="Proteomes" id="UP000775213"/>
    </source>
</evidence>
<organism evidence="6 7">
    <name type="scientific">Dendrobium chrysotoxum</name>
    <name type="common">Orchid</name>
    <dbReference type="NCBI Taxonomy" id="161865"/>
    <lineage>
        <taxon>Eukaryota</taxon>
        <taxon>Viridiplantae</taxon>
        <taxon>Streptophyta</taxon>
        <taxon>Embryophyta</taxon>
        <taxon>Tracheophyta</taxon>
        <taxon>Spermatophyta</taxon>
        <taxon>Magnoliopsida</taxon>
        <taxon>Liliopsida</taxon>
        <taxon>Asparagales</taxon>
        <taxon>Orchidaceae</taxon>
        <taxon>Epidendroideae</taxon>
        <taxon>Malaxideae</taxon>
        <taxon>Dendrobiinae</taxon>
        <taxon>Dendrobium</taxon>
    </lineage>
</organism>
<dbReference type="SUPFAM" id="SSF57850">
    <property type="entry name" value="RING/U-box"/>
    <property type="match status" value="1"/>
</dbReference>
<feature type="domain" description="RING-CH-type" evidence="5">
    <location>
        <begin position="133"/>
        <end position="199"/>
    </location>
</feature>
<keyword evidence="4" id="KW-0812">Transmembrane</keyword>
<dbReference type="PANTHER" id="PTHR46214">
    <property type="entry name" value="ZINC FINGER, RING-CH-TYPE"/>
    <property type="match status" value="1"/>
</dbReference>
<evidence type="ECO:0000256" key="2">
    <source>
        <dbReference type="ARBA" id="ARBA00022771"/>
    </source>
</evidence>
<proteinExistence type="predicted"/>
<dbReference type="PROSITE" id="PS51292">
    <property type="entry name" value="ZF_RING_CH"/>
    <property type="match status" value="1"/>
</dbReference>
<evidence type="ECO:0000259" key="5">
    <source>
        <dbReference type="PROSITE" id="PS51292"/>
    </source>
</evidence>
<accession>A0AAV7GG86</accession>
<name>A0AAV7GG86_DENCH</name>
<dbReference type="AlphaFoldDB" id="A0AAV7GG86"/>
<dbReference type="InterPro" id="IPR013083">
    <property type="entry name" value="Znf_RING/FYVE/PHD"/>
</dbReference>
<reference evidence="6 7" key="1">
    <citation type="journal article" date="2021" name="Hortic Res">
        <title>Chromosome-scale assembly of the Dendrobium chrysotoxum genome enhances the understanding of orchid evolution.</title>
        <authorList>
            <person name="Zhang Y."/>
            <person name="Zhang G.Q."/>
            <person name="Zhang D."/>
            <person name="Liu X.D."/>
            <person name="Xu X.Y."/>
            <person name="Sun W.H."/>
            <person name="Yu X."/>
            <person name="Zhu X."/>
            <person name="Wang Z.W."/>
            <person name="Zhao X."/>
            <person name="Zhong W.Y."/>
            <person name="Chen H."/>
            <person name="Yin W.L."/>
            <person name="Huang T."/>
            <person name="Niu S.C."/>
            <person name="Liu Z.J."/>
        </authorList>
    </citation>
    <scope>NUCLEOTIDE SEQUENCE [LARGE SCALE GENOMIC DNA]</scope>
    <source>
        <strain evidence="6">Lindl</strain>
    </source>
</reference>
<comment type="caution">
    <text evidence="6">The sequence shown here is derived from an EMBL/GenBank/DDBJ whole genome shotgun (WGS) entry which is preliminary data.</text>
</comment>
<evidence type="ECO:0000256" key="3">
    <source>
        <dbReference type="ARBA" id="ARBA00022833"/>
    </source>
</evidence>
<dbReference type="InterPro" id="IPR011016">
    <property type="entry name" value="Znf_RING-CH"/>
</dbReference>
<dbReference type="PANTHER" id="PTHR46214:SF30">
    <property type="entry name" value="OS01G0850200 PROTEIN"/>
    <property type="match status" value="1"/>
</dbReference>
<keyword evidence="7" id="KW-1185">Reference proteome</keyword>
<gene>
    <name evidence="6" type="ORF">IEQ34_016669</name>
</gene>
<dbReference type="EMBL" id="JAGFBR010000015">
    <property type="protein sequence ID" value="KAH0454745.1"/>
    <property type="molecule type" value="Genomic_DNA"/>
</dbReference>
<keyword evidence="4" id="KW-0472">Membrane</keyword>
<keyword evidence="1" id="KW-0479">Metal-binding</keyword>